<name>Q8CK87_YERPE</name>
<evidence type="ECO:0000313" key="1">
    <source>
        <dbReference type="EMBL" id="AAM87541.1"/>
    </source>
</evidence>
<sequence length="138" mass="16109">MLSLHHRLSYKGGSDRQFRCSKLKCFTCSFFRNTSHFKQYFSWLDQGNPILHVTLTFTHTHFERLLSDRFVREYTDPDLTLTLNCTCHRTTGCFDLTSRQAATATSFQAELTEANIRTLRKATVTAFVHLTEFCTLWL</sequence>
<protein>
    <submittedName>
        <fullName evidence="1">Uncharacterized protein</fullName>
    </submittedName>
</protein>
<evidence type="ECO:0000313" key="2">
    <source>
        <dbReference type="Proteomes" id="UP000002490"/>
    </source>
</evidence>
<organism evidence="1 2">
    <name type="scientific">Yersinia pestis</name>
    <dbReference type="NCBI Taxonomy" id="632"/>
    <lineage>
        <taxon>Bacteria</taxon>
        <taxon>Pseudomonadati</taxon>
        <taxon>Pseudomonadota</taxon>
        <taxon>Gammaproteobacteria</taxon>
        <taxon>Enterobacterales</taxon>
        <taxon>Yersiniaceae</taxon>
        <taxon>Yersinia</taxon>
    </lineage>
</organism>
<accession>Q8CK87</accession>
<gene>
    <name evidence="1" type="ordered locus">y3997</name>
</gene>
<dbReference type="AlphaFoldDB" id="Q8CK87"/>
<reference evidence="1 2" key="1">
    <citation type="journal article" date="2002" name="J. Bacteriol.">
        <title>Genome sequence of Yersinia pestis KIM.</title>
        <authorList>
            <person name="Deng W."/>
            <person name="Burland V."/>
            <person name="Plunkett G.III."/>
            <person name="Boutin A."/>
            <person name="Mayhew G.F."/>
            <person name="Liss P."/>
            <person name="Perna N.T."/>
            <person name="Rose D.J."/>
            <person name="Mau B."/>
            <person name="Zhou S."/>
            <person name="Schwartz D.C."/>
            <person name="Fetherston J.D."/>
            <person name="Lindler L.E."/>
            <person name="Brubaker R.R."/>
            <person name="Plana G.V."/>
            <person name="Straley S.C."/>
            <person name="McDonough K.A."/>
            <person name="Nilles M.L."/>
            <person name="Matson J.S."/>
            <person name="Blattner F.R."/>
            <person name="Perry R.D."/>
        </authorList>
    </citation>
    <scope>NUCLEOTIDE SEQUENCE [LARGE SCALE GENOMIC DNA]</scope>
    <source>
        <strain evidence="2">KIM10+ / Biovar Mediaevalis</strain>
    </source>
</reference>
<dbReference type="KEGG" id="ypk:y3997"/>
<dbReference type="Proteomes" id="UP000002490">
    <property type="component" value="Chromosome"/>
</dbReference>
<dbReference type="EMBL" id="AE009952">
    <property type="protein sequence ID" value="AAM87541.1"/>
    <property type="molecule type" value="Genomic_DNA"/>
</dbReference>
<proteinExistence type="predicted"/>
<dbReference type="HOGENOM" id="CLU_1767090_0_0_6"/>